<dbReference type="AlphaFoldDB" id="A0A3S3PZF1"/>
<dbReference type="PROSITE" id="PS50240">
    <property type="entry name" value="TRYPSIN_DOM"/>
    <property type="match status" value="1"/>
</dbReference>
<dbReference type="Gene3D" id="2.40.10.10">
    <property type="entry name" value="Trypsin-like serine proteases"/>
    <property type="match status" value="1"/>
</dbReference>
<dbReference type="GO" id="GO:0006508">
    <property type="term" value="P:proteolysis"/>
    <property type="evidence" value="ECO:0007669"/>
    <property type="project" value="InterPro"/>
</dbReference>
<sequence>SLNVNDLRGSIGSVSIRETANYIKFEKIISLSNNVNASNKFENDIALLRTTNDIALYPLNDNLNSICLPDADFRMEGTVTLTGWGVRALSGNIMSVNLKILPSEECAEKVQSFSHNTMACAKFPIDRAFCKIGESGGPLIQYKDERAFLVGILLLSTYGLNCQGAIAVFEKISTHSDWIEKNAVD</sequence>
<organism evidence="4 5">
    <name type="scientific">Dinothrombium tinctorium</name>
    <dbReference type="NCBI Taxonomy" id="1965070"/>
    <lineage>
        <taxon>Eukaryota</taxon>
        <taxon>Metazoa</taxon>
        <taxon>Ecdysozoa</taxon>
        <taxon>Arthropoda</taxon>
        <taxon>Chelicerata</taxon>
        <taxon>Arachnida</taxon>
        <taxon>Acari</taxon>
        <taxon>Acariformes</taxon>
        <taxon>Trombidiformes</taxon>
        <taxon>Prostigmata</taxon>
        <taxon>Anystina</taxon>
        <taxon>Parasitengona</taxon>
        <taxon>Trombidioidea</taxon>
        <taxon>Trombidiidae</taxon>
        <taxon>Dinothrombium</taxon>
    </lineage>
</organism>
<accession>A0A3S3PZF1</accession>
<dbReference type="InterPro" id="IPR009003">
    <property type="entry name" value="Peptidase_S1_PA"/>
</dbReference>
<keyword evidence="5" id="KW-1185">Reference proteome</keyword>
<name>A0A3S3PZF1_9ACAR</name>
<proteinExistence type="inferred from homology"/>
<dbReference type="GO" id="GO:0004252">
    <property type="term" value="F:serine-type endopeptidase activity"/>
    <property type="evidence" value="ECO:0007669"/>
    <property type="project" value="InterPro"/>
</dbReference>
<feature type="domain" description="Peptidase S1" evidence="3">
    <location>
        <begin position="1"/>
        <end position="184"/>
    </location>
</feature>
<dbReference type="InterPro" id="IPR001254">
    <property type="entry name" value="Trypsin_dom"/>
</dbReference>
<dbReference type="OrthoDB" id="8030239at2759"/>
<evidence type="ECO:0000256" key="2">
    <source>
        <dbReference type="ARBA" id="ARBA00024195"/>
    </source>
</evidence>
<feature type="non-terminal residue" evidence="4">
    <location>
        <position position="1"/>
    </location>
</feature>
<evidence type="ECO:0000259" key="3">
    <source>
        <dbReference type="PROSITE" id="PS50240"/>
    </source>
</evidence>
<comment type="caution">
    <text evidence="4">The sequence shown here is derived from an EMBL/GenBank/DDBJ whole genome shotgun (WGS) entry which is preliminary data.</text>
</comment>
<dbReference type="SMART" id="SM00020">
    <property type="entry name" value="Tryp_SPc"/>
    <property type="match status" value="1"/>
</dbReference>
<reference evidence="4 5" key="1">
    <citation type="journal article" date="2018" name="Gigascience">
        <title>Genomes of trombidid mites reveal novel predicted allergens and laterally-transferred genes associated with secondary metabolism.</title>
        <authorList>
            <person name="Dong X."/>
            <person name="Chaisiri K."/>
            <person name="Xia D."/>
            <person name="Armstrong S.D."/>
            <person name="Fang Y."/>
            <person name="Donnelly M.J."/>
            <person name="Kadowaki T."/>
            <person name="McGarry J.W."/>
            <person name="Darby A.C."/>
            <person name="Makepeace B.L."/>
        </authorList>
    </citation>
    <scope>NUCLEOTIDE SEQUENCE [LARGE SCALE GENOMIC DNA]</scope>
    <source>
        <strain evidence="4">UoL-WK</strain>
    </source>
</reference>
<dbReference type="InterPro" id="IPR043504">
    <property type="entry name" value="Peptidase_S1_PA_chymotrypsin"/>
</dbReference>
<comment type="similarity">
    <text evidence="2">Belongs to the peptidase S1 family. CLIP subfamily.</text>
</comment>
<evidence type="ECO:0000256" key="1">
    <source>
        <dbReference type="ARBA" id="ARBA00023157"/>
    </source>
</evidence>
<evidence type="ECO:0000313" key="4">
    <source>
        <dbReference type="EMBL" id="RWS00621.1"/>
    </source>
</evidence>
<keyword evidence="1" id="KW-1015">Disulfide bond</keyword>
<dbReference type="STRING" id="1965070.A0A3S3PZF1"/>
<dbReference type="Proteomes" id="UP000285301">
    <property type="component" value="Unassembled WGS sequence"/>
</dbReference>
<dbReference type="PANTHER" id="PTHR24256">
    <property type="entry name" value="TRYPTASE-RELATED"/>
    <property type="match status" value="1"/>
</dbReference>
<evidence type="ECO:0000313" key="5">
    <source>
        <dbReference type="Proteomes" id="UP000285301"/>
    </source>
</evidence>
<dbReference type="InterPro" id="IPR051487">
    <property type="entry name" value="Ser/Thr_Proteases_Immune/Dev"/>
</dbReference>
<dbReference type="SUPFAM" id="SSF50494">
    <property type="entry name" value="Trypsin-like serine proteases"/>
    <property type="match status" value="1"/>
</dbReference>
<gene>
    <name evidence="4" type="ORF">B4U79_09121</name>
</gene>
<dbReference type="Pfam" id="PF00089">
    <property type="entry name" value="Trypsin"/>
    <property type="match status" value="1"/>
</dbReference>
<protein>
    <submittedName>
        <fullName evidence="4">Serine proteinase stubble-like protein</fullName>
    </submittedName>
</protein>
<dbReference type="EMBL" id="NCKU01010902">
    <property type="protein sequence ID" value="RWS00621.1"/>
    <property type="molecule type" value="Genomic_DNA"/>
</dbReference>